<evidence type="ECO:0000256" key="1">
    <source>
        <dbReference type="ARBA" id="ARBA00001231"/>
    </source>
</evidence>
<dbReference type="InterPro" id="IPR025705">
    <property type="entry name" value="Beta_hexosaminidase_sua/sub"/>
</dbReference>
<evidence type="ECO:0000313" key="12">
    <source>
        <dbReference type="Proteomes" id="UP000219452"/>
    </source>
</evidence>
<feature type="active site" description="Proton donor" evidence="8">
    <location>
        <position position="523"/>
    </location>
</feature>
<dbReference type="Gene3D" id="2.60.40.290">
    <property type="match status" value="1"/>
</dbReference>
<keyword evidence="9" id="KW-0732">Signal</keyword>
<dbReference type="GO" id="GO:0030203">
    <property type="term" value="P:glycosaminoglycan metabolic process"/>
    <property type="evidence" value="ECO:0007669"/>
    <property type="project" value="TreeGrafter"/>
</dbReference>
<dbReference type="PROSITE" id="PS51257">
    <property type="entry name" value="PROKAR_LIPOPROTEIN"/>
    <property type="match status" value="1"/>
</dbReference>
<keyword evidence="4" id="KW-0378">Hydrolase</keyword>
<keyword evidence="12" id="KW-1185">Reference proteome</keyword>
<dbReference type="Proteomes" id="UP000219452">
    <property type="component" value="Unassembled WGS sequence"/>
</dbReference>
<dbReference type="Pfam" id="PF03174">
    <property type="entry name" value="CHB_HEX_C"/>
    <property type="match status" value="1"/>
</dbReference>
<dbReference type="InterPro" id="IPR008965">
    <property type="entry name" value="CBM2/CBM3_carb-bd_dom_sf"/>
</dbReference>
<dbReference type="InterPro" id="IPR015882">
    <property type="entry name" value="HEX_bac_N"/>
</dbReference>
<comment type="similarity">
    <text evidence="2">Belongs to the glycosyl hydrolase 20 family.</text>
</comment>
<dbReference type="InterPro" id="IPR015883">
    <property type="entry name" value="Glyco_hydro_20_cat"/>
</dbReference>
<sequence>MRTCSLILLIFCVSLTFSCSNSSDTNTTESAATNGNAKRLKISLELVDNNYQNQPRSRSVLTITNTGDEDLPATGWKLFFNGGTPAPFDSTVANVTLFNGDLHYISPGPNFKALSPGQSTKLEVLAGKIRNKTDFPVGFYLVLDKNPEQAFPVEVAINSGKIFDKSDRDLAETIFNENQKIQTIPDDKLPNVFPTPVSYQAQGTPFVLTDQVVIISEKEFRPEAEFLSVGLTSVLGKKLTIQESGAGKAIVLQKKAGLGTEAYELTINQDVIRLAATTRAGIFYGIQSLQTLLPAAALTGKTGSVSLPGVAITDAPRFAYRALMMDIARNFQPKAEVFKVLDVMALYKLNTFHFHFSEDEGWRVEMPSLPELTEVGAKRAHTTDETKRLIPSYGSGPSTSNASGTGFYSKADFIEILKYARDRHIEVIPEIESPGHARAAIKAMDARYNRLLEAGNKAEAERYLLRDLADKSVYRSVQGWNDNVINVSLPSTYIFMERVVDDLRAMYKEADAPLKTIHFGGDEVPEGVWQKSLAVQKLMASNSAVKTTDDLWYYYFGKINQMLKSRGLFLSGWEEIGLKKVTQNGKVTWIPNKAFASENFRVNVWKNSPGSGAEDLAYRMANAGYKVILTGVTHMYLDLAYNPSSEEPGQYWGGYVDTDKPFSFIPYNYLRNLKDDFTRKRIAPSLIKSREVITEAGKANLVGIEAPLWAETNRTPQQFEYKLLPKLLAVAERAWAKDPAWALEKDNTKSDQLYNQAWSEFVHVVGKRELPRLDVYAGGYQYRIPAVGAKVSNGKVAANVQFPSLIIRYTTDGTEPTAQSAIYSEPVNLTGTVKFKVFTATGRSGQTVSIAK</sequence>
<dbReference type="EMBL" id="OCNH01000001">
    <property type="protein sequence ID" value="SOD80100.1"/>
    <property type="molecule type" value="Genomic_DNA"/>
</dbReference>
<dbReference type="InterPro" id="IPR004866">
    <property type="entry name" value="CHB/HEX_N_dom"/>
</dbReference>
<dbReference type="OrthoDB" id="9763537at2"/>
<organism evidence="11 12">
    <name type="scientific">Spirosoma fluviale</name>
    <dbReference type="NCBI Taxonomy" id="1597977"/>
    <lineage>
        <taxon>Bacteria</taxon>
        <taxon>Pseudomonadati</taxon>
        <taxon>Bacteroidota</taxon>
        <taxon>Cytophagia</taxon>
        <taxon>Cytophagales</taxon>
        <taxon>Cytophagaceae</taxon>
        <taxon>Spirosoma</taxon>
    </lineage>
</organism>
<dbReference type="SUPFAM" id="SSF51445">
    <property type="entry name" value="(Trans)glycosidases"/>
    <property type="match status" value="1"/>
</dbReference>
<gene>
    <name evidence="11" type="ORF">SAMN06269250_1233</name>
</gene>
<evidence type="ECO:0000256" key="2">
    <source>
        <dbReference type="ARBA" id="ARBA00006285"/>
    </source>
</evidence>
<dbReference type="Gene3D" id="3.20.20.80">
    <property type="entry name" value="Glycosidases"/>
    <property type="match status" value="1"/>
</dbReference>
<evidence type="ECO:0000256" key="3">
    <source>
        <dbReference type="ARBA" id="ARBA00012663"/>
    </source>
</evidence>
<dbReference type="Pfam" id="PF02838">
    <property type="entry name" value="Glyco_hydro_20b"/>
    <property type="match status" value="1"/>
</dbReference>
<dbReference type="InterPro" id="IPR029018">
    <property type="entry name" value="Hex-like_dom2"/>
</dbReference>
<dbReference type="Gene3D" id="2.60.40.10">
    <property type="entry name" value="Immunoglobulins"/>
    <property type="match status" value="1"/>
</dbReference>
<dbReference type="SUPFAM" id="SSF49384">
    <property type="entry name" value="Carbohydrate-binding domain"/>
    <property type="match status" value="1"/>
</dbReference>
<evidence type="ECO:0000256" key="8">
    <source>
        <dbReference type="PIRSR" id="PIRSR625705-1"/>
    </source>
</evidence>
<dbReference type="PRINTS" id="PR00738">
    <property type="entry name" value="GLHYDRLASE20"/>
</dbReference>
<dbReference type="GO" id="GO:0005975">
    <property type="term" value="P:carbohydrate metabolic process"/>
    <property type="evidence" value="ECO:0007669"/>
    <property type="project" value="InterPro"/>
</dbReference>
<dbReference type="InterPro" id="IPR004867">
    <property type="entry name" value="CHB_C_dom"/>
</dbReference>
<dbReference type="GO" id="GO:0004563">
    <property type="term" value="F:beta-N-acetylhexosaminidase activity"/>
    <property type="evidence" value="ECO:0007669"/>
    <property type="project" value="UniProtKB-EC"/>
</dbReference>
<evidence type="ECO:0000256" key="9">
    <source>
        <dbReference type="SAM" id="SignalP"/>
    </source>
</evidence>
<dbReference type="InterPro" id="IPR012291">
    <property type="entry name" value="CBM2_carb-bd_dom_sf"/>
</dbReference>
<dbReference type="CDD" id="cd02847">
    <property type="entry name" value="E_set_Chitobiase_C"/>
    <property type="match status" value="1"/>
</dbReference>
<evidence type="ECO:0000313" key="11">
    <source>
        <dbReference type="EMBL" id="SOD80100.1"/>
    </source>
</evidence>
<evidence type="ECO:0000259" key="10">
    <source>
        <dbReference type="SMART" id="SM01081"/>
    </source>
</evidence>
<dbReference type="SMART" id="SM01081">
    <property type="entry name" value="CHB_HEX"/>
    <property type="match status" value="1"/>
</dbReference>
<evidence type="ECO:0000256" key="6">
    <source>
        <dbReference type="ARBA" id="ARBA00030512"/>
    </source>
</evidence>
<dbReference type="InterPro" id="IPR014756">
    <property type="entry name" value="Ig_E-set"/>
</dbReference>
<keyword evidence="5" id="KW-0326">Glycosidase</keyword>
<feature type="chain" id="PRO_5012922402" description="beta-N-acetylhexosaminidase" evidence="9">
    <location>
        <begin position="24"/>
        <end position="852"/>
    </location>
</feature>
<dbReference type="GO" id="GO:0030247">
    <property type="term" value="F:polysaccharide binding"/>
    <property type="evidence" value="ECO:0007669"/>
    <property type="project" value="InterPro"/>
</dbReference>
<dbReference type="Pfam" id="PF00728">
    <property type="entry name" value="Glyco_hydro_20"/>
    <property type="match status" value="1"/>
</dbReference>
<feature type="signal peptide" evidence="9">
    <location>
        <begin position="1"/>
        <end position="23"/>
    </location>
</feature>
<protein>
    <recommendedName>
        <fullName evidence="3">beta-N-acetylhexosaminidase</fullName>
        <ecNumber evidence="3">3.2.1.52</ecNumber>
    </recommendedName>
    <alternativeName>
        <fullName evidence="6">Beta-N-acetylhexosaminidase</fullName>
    </alternativeName>
    <alternativeName>
        <fullName evidence="7">N-acetyl-beta-glucosaminidase</fullName>
    </alternativeName>
</protein>
<reference evidence="12" key="1">
    <citation type="submission" date="2017-09" db="EMBL/GenBank/DDBJ databases">
        <authorList>
            <person name="Varghese N."/>
            <person name="Submissions S."/>
        </authorList>
    </citation>
    <scope>NUCLEOTIDE SEQUENCE [LARGE SCALE GENOMIC DNA]</scope>
    <source>
        <strain evidence="12">DSM 29961</strain>
    </source>
</reference>
<dbReference type="AlphaFoldDB" id="A0A286FA80"/>
<dbReference type="EC" id="3.2.1.52" evidence="3"/>
<dbReference type="Pfam" id="PF03173">
    <property type="entry name" value="CHB_HEX"/>
    <property type="match status" value="1"/>
</dbReference>
<name>A0A286FA80_9BACT</name>
<dbReference type="Gene3D" id="3.30.379.10">
    <property type="entry name" value="Chitobiase/beta-hexosaminidase domain 2-like"/>
    <property type="match status" value="1"/>
</dbReference>
<evidence type="ECO:0000256" key="7">
    <source>
        <dbReference type="ARBA" id="ARBA00033000"/>
    </source>
</evidence>
<evidence type="ECO:0000256" key="4">
    <source>
        <dbReference type="ARBA" id="ARBA00022801"/>
    </source>
</evidence>
<feature type="domain" description="Chitobiase/beta-hexosaminidases N-terminal" evidence="10">
    <location>
        <begin position="38"/>
        <end position="198"/>
    </location>
</feature>
<comment type="catalytic activity">
    <reaction evidence="1">
        <text>Hydrolysis of terminal non-reducing N-acetyl-D-hexosamine residues in N-acetyl-beta-D-hexosaminides.</text>
        <dbReference type="EC" id="3.2.1.52"/>
    </reaction>
</comment>
<dbReference type="SUPFAM" id="SSF55545">
    <property type="entry name" value="beta-N-acetylhexosaminidase-like domain"/>
    <property type="match status" value="1"/>
</dbReference>
<evidence type="ECO:0000256" key="5">
    <source>
        <dbReference type="ARBA" id="ARBA00023295"/>
    </source>
</evidence>
<dbReference type="InterPro" id="IPR017853">
    <property type="entry name" value="GH"/>
</dbReference>
<dbReference type="InterPro" id="IPR013783">
    <property type="entry name" value="Ig-like_fold"/>
</dbReference>
<accession>A0A286FA80</accession>
<dbReference type="PANTHER" id="PTHR22600:SF57">
    <property type="entry name" value="BETA-N-ACETYLHEXOSAMINIDASE"/>
    <property type="match status" value="1"/>
</dbReference>
<proteinExistence type="inferred from homology"/>
<dbReference type="GO" id="GO:0016020">
    <property type="term" value="C:membrane"/>
    <property type="evidence" value="ECO:0007669"/>
    <property type="project" value="TreeGrafter"/>
</dbReference>
<dbReference type="SUPFAM" id="SSF81296">
    <property type="entry name" value="E set domains"/>
    <property type="match status" value="1"/>
</dbReference>
<dbReference type="RefSeq" id="WP_097124895.1">
    <property type="nucleotide sequence ID" value="NZ_OCNH01000001.1"/>
</dbReference>
<dbReference type="PANTHER" id="PTHR22600">
    <property type="entry name" value="BETA-HEXOSAMINIDASE"/>
    <property type="match status" value="1"/>
</dbReference>